<dbReference type="InterPro" id="IPR046858">
    <property type="entry name" value="ChrB_N"/>
</dbReference>
<dbReference type="RefSeq" id="WP_231971574.1">
    <property type="nucleotide sequence ID" value="NZ_AP018052.1"/>
</dbReference>
<sequence>MRLWRALRELGAATLRDGASLMPYSQPYQASLETLCSGVIADGGTAWLFELAEQAAPVEKEMQSLFDRTETYHELVAQLSNLQHETQHSDEVTARRHLRQAERQLEAIARIDFFPGEAYARARQALQELTDLINRIFSPREPLMESGCIEHRDIKAYSGRTWATRRNLWIDRVASAWLIRRFIDAEARFVWLQRPEDCPDEALGFDFDGAVFTHVADKVTFEVLQTSFGFDQDPGLQGLGRLVHYLDVGGRPVPEAGGFEAVLAGLRGSAPDDDALLDSATLVLDALYRHYTGR</sequence>
<dbReference type="InterPro" id="IPR018634">
    <property type="entry name" value="ChrB_C"/>
</dbReference>
<evidence type="ECO:0000313" key="3">
    <source>
        <dbReference type="EMBL" id="BAZ93711.1"/>
    </source>
</evidence>
<gene>
    <name evidence="3" type="ORF">FOKN1_1313</name>
</gene>
<dbReference type="Proteomes" id="UP000218765">
    <property type="component" value="Chromosome"/>
</dbReference>
<keyword evidence="4" id="KW-1185">Reference proteome</keyword>
<protein>
    <recommendedName>
        <fullName evidence="5">Chromate resistance protein</fullName>
    </recommendedName>
</protein>
<feature type="domain" description="ChrB C-terminal" evidence="1">
    <location>
        <begin position="162"/>
        <end position="290"/>
    </location>
</feature>
<dbReference type="Pfam" id="PF20229">
    <property type="entry name" value="ChrB_N"/>
    <property type="match status" value="1"/>
</dbReference>
<evidence type="ECO:0000313" key="4">
    <source>
        <dbReference type="Proteomes" id="UP000218765"/>
    </source>
</evidence>
<evidence type="ECO:0000259" key="2">
    <source>
        <dbReference type="Pfam" id="PF20229"/>
    </source>
</evidence>
<dbReference type="KEGG" id="ttc:FOKN1_1313"/>
<name>A0A1Z4VQ27_9GAMM</name>
<dbReference type="EMBL" id="AP018052">
    <property type="protein sequence ID" value="BAZ93711.1"/>
    <property type="molecule type" value="Genomic_DNA"/>
</dbReference>
<accession>A0A1Z4VQ27</accession>
<reference evidence="3 4" key="1">
    <citation type="submission" date="2017-05" db="EMBL/GenBank/DDBJ databases">
        <title>Thiocyanate degradation by Thiohalobacter thiocyanaticus FOKN1.</title>
        <authorList>
            <person name="Oshiki M."/>
            <person name="Fukushima T."/>
            <person name="Kawano S."/>
            <person name="Nakagawa J."/>
        </authorList>
    </citation>
    <scope>NUCLEOTIDE SEQUENCE [LARGE SCALE GENOMIC DNA]</scope>
    <source>
        <strain evidence="3 4">FOKN1</strain>
    </source>
</reference>
<organism evidence="3 4">
    <name type="scientific">Thiohalobacter thiocyanaticus</name>
    <dbReference type="NCBI Taxonomy" id="585455"/>
    <lineage>
        <taxon>Bacteria</taxon>
        <taxon>Pseudomonadati</taxon>
        <taxon>Pseudomonadota</taxon>
        <taxon>Gammaproteobacteria</taxon>
        <taxon>Thiohalobacterales</taxon>
        <taxon>Thiohalobacteraceae</taxon>
        <taxon>Thiohalobacter</taxon>
    </lineage>
</organism>
<evidence type="ECO:0008006" key="5">
    <source>
        <dbReference type="Google" id="ProtNLM"/>
    </source>
</evidence>
<evidence type="ECO:0000259" key="1">
    <source>
        <dbReference type="Pfam" id="PF09828"/>
    </source>
</evidence>
<dbReference type="AlphaFoldDB" id="A0A1Z4VQ27"/>
<dbReference type="Pfam" id="PF09828">
    <property type="entry name" value="ChrB_C"/>
    <property type="match status" value="1"/>
</dbReference>
<feature type="domain" description="ChrB N-terminal" evidence="2">
    <location>
        <begin position="3"/>
        <end position="88"/>
    </location>
</feature>
<proteinExistence type="predicted"/>